<dbReference type="Proteomes" id="UP001530293">
    <property type="component" value="Unassembled WGS sequence"/>
</dbReference>
<evidence type="ECO:0000256" key="1">
    <source>
        <dbReference type="SAM" id="MobiDB-lite"/>
    </source>
</evidence>
<dbReference type="AlphaFoldDB" id="A0ABD3MHG1"/>
<comment type="caution">
    <text evidence="2">The sequence shown here is derived from an EMBL/GenBank/DDBJ whole genome shotgun (WGS) entry which is preliminary data.</text>
</comment>
<accession>A0ABD3MHG1</accession>
<organism evidence="2 3">
    <name type="scientific">Discostella pseudostelligera</name>
    <dbReference type="NCBI Taxonomy" id="259834"/>
    <lineage>
        <taxon>Eukaryota</taxon>
        <taxon>Sar</taxon>
        <taxon>Stramenopiles</taxon>
        <taxon>Ochrophyta</taxon>
        <taxon>Bacillariophyta</taxon>
        <taxon>Coscinodiscophyceae</taxon>
        <taxon>Thalassiosirophycidae</taxon>
        <taxon>Stephanodiscales</taxon>
        <taxon>Stephanodiscaceae</taxon>
        <taxon>Discostella</taxon>
    </lineage>
</organism>
<feature type="region of interest" description="Disordered" evidence="1">
    <location>
        <begin position="13"/>
        <end position="121"/>
    </location>
</feature>
<protein>
    <submittedName>
        <fullName evidence="2">Uncharacterized protein</fullName>
    </submittedName>
</protein>
<evidence type="ECO:0000313" key="3">
    <source>
        <dbReference type="Proteomes" id="UP001530293"/>
    </source>
</evidence>
<dbReference type="EMBL" id="JALLBG020000123">
    <property type="protein sequence ID" value="KAL3763389.1"/>
    <property type="molecule type" value="Genomic_DNA"/>
</dbReference>
<sequence length="121" mass="12348">MLQNAKKEVVIFAAFPRQDGSSGSTGGVDDATTHAEASNATPGASMDSDAASDAMLGELKVTVSTESEDSPMKGEGASADVAGDDLKSTDSVPKYIDHGCNLSKSETDGTAMSGMKRKSID</sequence>
<keyword evidence="3" id="KW-1185">Reference proteome</keyword>
<feature type="compositionally biased region" description="Low complexity" evidence="1">
    <location>
        <begin position="44"/>
        <end position="55"/>
    </location>
</feature>
<evidence type="ECO:0000313" key="2">
    <source>
        <dbReference type="EMBL" id="KAL3763389.1"/>
    </source>
</evidence>
<name>A0ABD3MHG1_9STRA</name>
<proteinExistence type="predicted"/>
<gene>
    <name evidence="2" type="ORF">ACHAWU_001962</name>
</gene>
<reference evidence="2 3" key="1">
    <citation type="submission" date="2024-10" db="EMBL/GenBank/DDBJ databases">
        <title>Updated reference genomes for cyclostephanoid diatoms.</title>
        <authorList>
            <person name="Roberts W.R."/>
            <person name="Alverson A.J."/>
        </authorList>
    </citation>
    <scope>NUCLEOTIDE SEQUENCE [LARGE SCALE GENOMIC DNA]</scope>
    <source>
        <strain evidence="2 3">AJA232-27</strain>
    </source>
</reference>
<feature type="compositionally biased region" description="Low complexity" evidence="1">
    <location>
        <begin position="19"/>
        <end position="30"/>
    </location>
</feature>